<dbReference type="EMBL" id="CABWLC010000016">
    <property type="protein sequence ID" value="VXA86749.1"/>
    <property type="molecule type" value="Genomic_DNA"/>
</dbReference>
<dbReference type="Proteomes" id="UP000439123">
    <property type="component" value="Unassembled WGS sequence"/>
</dbReference>
<feature type="compositionally biased region" description="Basic residues" evidence="1">
    <location>
        <begin position="47"/>
        <end position="62"/>
    </location>
</feature>
<feature type="region of interest" description="Disordered" evidence="1">
    <location>
        <begin position="1"/>
        <end position="62"/>
    </location>
</feature>
<proteinExistence type="predicted"/>
<sequence length="62" mass="6770">MAATLFTTPPYHGSHQKSDVREHDEKTVALPAHPQPSLVGTGAASGGRRRHPRGHRRPALRL</sequence>
<name>A0A653L6V6_AERVE</name>
<organism evidence="2 3">
    <name type="scientific">Aeromonas veronii</name>
    <dbReference type="NCBI Taxonomy" id="654"/>
    <lineage>
        <taxon>Bacteria</taxon>
        <taxon>Pseudomonadati</taxon>
        <taxon>Pseudomonadota</taxon>
        <taxon>Gammaproteobacteria</taxon>
        <taxon>Aeromonadales</taxon>
        <taxon>Aeromonadaceae</taxon>
        <taxon>Aeromonas</taxon>
    </lineage>
</organism>
<reference evidence="2 3" key="1">
    <citation type="submission" date="2019-10" db="EMBL/GenBank/DDBJ databases">
        <authorList>
            <person name="Karimi E."/>
        </authorList>
    </citation>
    <scope>NUCLEOTIDE SEQUENCE [LARGE SCALE GENOMIC DNA]</scope>
    <source>
        <strain evidence="2">Aeromonas sp. 8C</strain>
    </source>
</reference>
<feature type="compositionally biased region" description="Basic and acidic residues" evidence="1">
    <location>
        <begin position="16"/>
        <end position="27"/>
    </location>
</feature>
<evidence type="ECO:0000313" key="2">
    <source>
        <dbReference type="EMBL" id="VXA86749.1"/>
    </source>
</evidence>
<evidence type="ECO:0000256" key="1">
    <source>
        <dbReference type="SAM" id="MobiDB-lite"/>
    </source>
</evidence>
<gene>
    <name evidence="2" type="ORF">AERO8C_30292</name>
</gene>
<evidence type="ECO:0000313" key="3">
    <source>
        <dbReference type="Proteomes" id="UP000439123"/>
    </source>
</evidence>
<accession>A0A653L6V6</accession>
<dbReference type="AlphaFoldDB" id="A0A653L6V6"/>
<protein>
    <submittedName>
        <fullName evidence="2">Uncharacterized protein</fullName>
    </submittedName>
</protein>